<name>A0A4P9Y578_9FUNG</name>
<feature type="compositionally biased region" description="Low complexity" evidence="1">
    <location>
        <begin position="52"/>
        <end position="64"/>
    </location>
</feature>
<reference evidence="4" key="1">
    <citation type="journal article" date="2018" name="Nat. Microbiol.">
        <title>Leveraging single-cell genomics to expand the fungal tree of life.</title>
        <authorList>
            <person name="Ahrendt S.R."/>
            <person name="Quandt C.A."/>
            <person name="Ciobanu D."/>
            <person name="Clum A."/>
            <person name="Salamov A."/>
            <person name="Andreopoulos B."/>
            <person name="Cheng J.F."/>
            <person name="Woyke T."/>
            <person name="Pelin A."/>
            <person name="Henrissat B."/>
            <person name="Reynolds N.K."/>
            <person name="Benny G.L."/>
            <person name="Smith M.E."/>
            <person name="James T.Y."/>
            <person name="Grigoriev I.V."/>
        </authorList>
    </citation>
    <scope>NUCLEOTIDE SEQUENCE [LARGE SCALE GENOMIC DNA]</scope>
</reference>
<gene>
    <name evidence="3" type="ORF">BJ684DRAFT_16620</name>
</gene>
<dbReference type="AlphaFoldDB" id="A0A4P9Y578"/>
<feature type="signal peptide" evidence="2">
    <location>
        <begin position="1"/>
        <end position="24"/>
    </location>
</feature>
<evidence type="ECO:0000313" key="3">
    <source>
        <dbReference type="EMBL" id="RKP12940.1"/>
    </source>
</evidence>
<dbReference type="EMBL" id="KZ988156">
    <property type="protein sequence ID" value="RKP12940.1"/>
    <property type="molecule type" value="Genomic_DNA"/>
</dbReference>
<organism evidence="3 4">
    <name type="scientific">Piptocephalis cylindrospora</name>
    <dbReference type="NCBI Taxonomy" id="1907219"/>
    <lineage>
        <taxon>Eukaryota</taxon>
        <taxon>Fungi</taxon>
        <taxon>Fungi incertae sedis</taxon>
        <taxon>Zoopagomycota</taxon>
        <taxon>Zoopagomycotina</taxon>
        <taxon>Zoopagomycetes</taxon>
        <taxon>Zoopagales</taxon>
        <taxon>Piptocephalidaceae</taxon>
        <taxon>Piptocephalis</taxon>
    </lineage>
</organism>
<feature type="chain" id="PRO_5020797419" evidence="2">
    <location>
        <begin position="25"/>
        <end position="644"/>
    </location>
</feature>
<keyword evidence="4" id="KW-1185">Reference proteome</keyword>
<feature type="compositionally biased region" description="Polar residues" evidence="1">
    <location>
        <begin position="75"/>
        <end position="85"/>
    </location>
</feature>
<dbReference type="Proteomes" id="UP000267251">
    <property type="component" value="Unassembled WGS sequence"/>
</dbReference>
<sequence length="644" mass="73152">MIMIRLSLKIILALTVTLSLRIEAIKPESSAQSKSSPPLVYHFYTPPRLPISSSSHDQFTSSSSAHVSPIPFSDRSASISTTTPRPHSARKRGRSFISTSSKSLLPESPVPSHSPRKRSRRLISTSSKLLLPGSPVPSHPKGSHHQLPPPTQKQQDEIFLESCPKILQHKSALTAVLLIRVLPPLFPLLFDDPTVLQHLVGTEPMSILDNHAIATRNAISKCIGDILSFQITPTTCHQFPRKGKNDMEYERLLLSGTISPDSDQVQAIRQIEFQARLATPIMNHIYPRMQSILLTILFRRWKDRLGRSSETHHLHNETYLKDLHAMVIYWSRLVIYADFVSSKQLDPLPIYAIRRILIEVGRNIRGDELTRSTSGFISTFSRSIKPDKTKGERTQFDIDVIADLLPKYYHRLHPEMQMDAQHIQRLTPADTFVAQCTGFGWLEDLAEAKVATLDREEPNTLVSAQPFVRLITSLPRVIRLLFYILGDSSHHTNVHFSTEREKGMEGAKHLRTYFEKVSEAVSHLPSTFLSPANAYIQALQMCLDLVKDLTYMSFDSVKKNQWTGHYNRLDESYPSTPELLKFITLLYNVIDHVCNNWAQKTGLYGAELNDLSTDAFHTLHPVVQRIMKGMRLEHLHLSRLFRLA</sequence>
<evidence type="ECO:0000256" key="1">
    <source>
        <dbReference type="SAM" id="MobiDB-lite"/>
    </source>
</evidence>
<protein>
    <submittedName>
        <fullName evidence="3">Uncharacterized protein</fullName>
    </submittedName>
</protein>
<accession>A0A4P9Y578</accession>
<keyword evidence="2" id="KW-0732">Signal</keyword>
<proteinExistence type="predicted"/>
<evidence type="ECO:0000313" key="4">
    <source>
        <dbReference type="Proteomes" id="UP000267251"/>
    </source>
</evidence>
<feature type="region of interest" description="Disordered" evidence="1">
    <location>
        <begin position="52"/>
        <end position="153"/>
    </location>
</feature>
<evidence type="ECO:0000256" key="2">
    <source>
        <dbReference type="SAM" id="SignalP"/>
    </source>
</evidence>